<dbReference type="Gene3D" id="1.10.10.10">
    <property type="entry name" value="Winged helix-like DNA-binding domain superfamily/Winged helix DNA-binding domain"/>
    <property type="match status" value="3"/>
</dbReference>
<evidence type="ECO:0000259" key="10">
    <source>
        <dbReference type="Pfam" id="PF05645"/>
    </source>
</evidence>
<evidence type="ECO:0000256" key="1">
    <source>
        <dbReference type="ARBA" id="ARBA00004123"/>
    </source>
</evidence>
<protein>
    <recommendedName>
        <fullName evidence="8">DNA-directed RNA polymerase III subunit RPC3</fullName>
        <shortName evidence="8">RNA polymerase III subunit C3</shortName>
    </recommendedName>
</protein>
<feature type="compositionally biased region" description="Acidic residues" evidence="9">
    <location>
        <begin position="386"/>
        <end position="404"/>
    </location>
</feature>
<dbReference type="Pfam" id="PF05645">
    <property type="entry name" value="RNA_pol_Rpc82"/>
    <property type="match status" value="1"/>
</dbReference>
<keyword evidence="5 8" id="KW-0804">Transcription</keyword>
<evidence type="ECO:0000259" key="12">
    <source>
        <dbReference type="Pfam" id="PF22536"/>
    </source>
</evidence>
<comment type="subcellular location">
    <subcellularLocation>
        <location evidence="1 8">Nucleus</location>
    </subcellularLocation>
</comment>
<name>A0AAE0U630_SORBR</name>
<evidence type="ECO:0000256" key="6">
    <source>
        <dbReference type="ARBA" id="ARBA00023242"/>
    </source>
</evidence>
<keyword evidence="14" id="KW-1185">Reference proteome</keyword>
<feature type="region of interest" description="Disordered" evidence="9">
    <location>
        <begin position="226"/>
        <end position="260"/>
    </location>
</feature>
<evidence type="ECO:0000313" key="13">
    <source>
        <dbReference type="EMBL" id="KAK3392257.1"/>
    </source>
</evidence>
<dbReference type="InterPro" id="IPR013197">
    <property type="entry name" value="RNA_pol_III_RPC82-rel_HTH"/>
</dbReference>
<dbReference type="InterPro" id="IPR036388">
    <property type="entry name" value="WH-like_DNA-bd_sf"/>
</dbReference>
<proteinExistence type="inferred from homology"/>
<dbReference type="InterPro" id="IPR008806">
    <property type="entry name" value="RNA_pol_III_Rpc82_C"/>
</dbReference>
<feature type="region of interest" description="Disordered" evidence="9">
    <location>
        <begin position="369"/>
        <end position="419"/>
    </location>
</feature>
<dbReference type="InterPro" id="IPR055207">
    <property type="entry name" value="POLR3C_WHD"/>
</dbReference>
<gene>
    <name evidence="13" type="ORF">B0T20DRAFT_472115</name>
</gene>
<keyword evidence="6 8" id="KW-0539">Nucleus</keyword>
<dbReference type="AlphaFoldDB" id="A0AAE0U630"/>
<evidence type="ECO:0000256" key="4">
    <source>
        <dbReference type="ARBA" id="ARBA00022478"/>
    </source>
</evidence>
<evidence type="ECO:0000256" key="9">
    <source>
        <dbReference type="SAM" id="MobiDB-lite"/>
    </source>
</evidence>
<dbReference type="PANTHER" id="PTHR12949:SF0">
    <property type="entry name" value="DNA-DIRECTED RNA POLYMERASE III SUBUNIT RPC3"/>
    <property type="match status" value="1"/>
</dbReference>
<dbReference type="Proteomes" id="UP001281003">
    <property type="component" value="Unassembled WGS sequence"/>
</dbReference>
<accession>A0AAE0U630</accession>
<evidence type="ECO:0000313" key="14">
    <source>
        <dbReference type="Proteomes" id="UP001281003"/>
    </source>
</evidence>
<dbReference type="PANTHER" id="PTHR12949">
    <property type="entry name" value="RNA POLYMERASE III DNA DIRECTED -RELATED"/>
    <property type="match status" value="1"/>
</dbReference>
<keyword evidence="4 8" id="KW-0240">DNA-directed RNA polymerase</keyword>
<dbReference type="EMBL" id="JAUTDP010000011">
    <property type="protein sequence ID" value="KAK3392257.1"/>
    <property type="molecule type" value="Genomic_DNA"/>
</dbReference>
<dbReference type="Pfam" id="PF22536">
    <property type="entry name" value="WHD_POLR3C"/>
    <property type="match status" value="1"/>
</dbReference>
<comment type="similarity">
    <text evidence="2 8">Belongs to the RNA polymerase beta chain family.</text>
</comment>
<evidence type="ECO:0000256" key="8">
    <source>
        <dbReference type="RuleBase" id="RU367076"/>
    </source>
</evidence>
<comment type="caution">
    <text evidence="13">The sequence shown here is derived from an EMBL/GenBank/DDBJ whole genome shotgun (WGS) entry which is preliminary data.</text>
</comment>
<dbReference type="GO" id="GO:0005666">
    <property type="term" value="C:RNA polymerase III complex"/>
    <property type="evidence" value="ECO:0007669"/>
    <property type="project" value="UniProtKB-UniRule"/>
</dbReference>
<evidence type="ECO:0000256" key="2">
    <source>
        <dbReference type="ARBA" id="ARBA00006835"/>
    </source>
</evidence>
<dbReference type="GO" id="GO:0003697">
    <property type="term" value="F:single-stranded DNA binding"/>
    <property type="evidence" value="ECO:0007669"/>
    <property type="project" value="UniProtKB-UniRule"/>
</dbReference>
<comment type="subunit">
    <text evidence="3 8">Component of the RNA polymerase III (Pol III) complex consisting of 17 subunits.</text>
</comment>
<dbReference type="InterPro" id="IPR039748">
    <property type="entry name" value="RPC3"/>
</dbReference>
<evidence type="ECO:0000259" key="11">
    <source>
        <dbReference type="Pfam" id="PF08221"/>
    </source>
</evidence>
<dbReference type="Pfam" id="PF08221">
    <property type="entry name" value="HTH_9"/>
    <property type="match status" value="1"/>
</dbReference>
<feature type="domain" description="DNA-directed RNA polymerase III subunit RPC3 winged-helix" evidence="12">
    <location>
        <begin position="463"/>
        <end position="539"/>
    </location>
</feature>
<evidence type="ECO:0000256" key="3">
    <source>
        <dbReference type="ARBA" id="ARBA00011206"/>
    </source>
</evidence>
<feature type="domain" description="RNA polymerase III subunit RPC82-related helix-turn-helix" evidence="11">
    <location>
        <begin position="10"/>
        <end position="68"/>
    </location>
</feature>
<sequence length="625" mass="71294">MAVIKEKAEFCTLLVDELYGQLPARVYATLFQRGKLSTRLISQFSKLSPRQVKNGLCVLQQHNLLFYSIDANSGEAEYSVNHEYAYNLVRAGKILEMVDNSYGPAGRDVMQNLLLLGQTRISDLVAAYQAKINLANDENAWLNDKKPDLVIKSKAQLNSVLCRLIEAELIDVVHSKTFKSVHEIEKQVHKEVMEFYFPNGMKGTKAKIEFEQKVAEGLRKVREESKTLKRKLAQNGGASKRRKLAVGNETNGAPEEEEDLDPALDPRQVIRINYEKCIVELRSRRLVQYVNDTLGETTGYVYGQLLKQLTKNTPRCRPDPLMDTLMSDEEKQTPSVTTNEILDKVKTSIDLTLGIGKIPSKSISKTAAERLTPLAPRDKIPFMNQDDSDDDDEDGDYSDSDEEMDTKKENGDAPVARMSRPEQLRQHLLRLAESQPGFVRHCGEDEWTIDFKPLMENLRATELDSIIEQTSGRQGLRLTRILRTKGKLGEQALQSLSLMRKVDLQQKMLEMRLAGFAHTQEVPRDNKADPKKSIFLWYCDTEQAYSSLIAKCYATMVHCLQVLEVRRQKEKDVLSLAKRTNVKGKEKDMMRDESYARFAKFLKDERLLMAEIMRIDDTLALLQDF</sequence>
<comment type="function">
    <text evidence="7 8">DNA-dependent RNA polymerase catalyzes the transcription of DNA into RNA using the four ribonucleoside triphosphates as substrates. Specific core component of RNA polymerase III which synthesizes small RNAs, such as 5S rRNA and tRNAs.</text>
</comment>
<evidence type="ECO:0000256" key="5">
    <source>
        <dbReference type="ARBA" id="ARBA00023163"/>
    </source>
</evidence>
<dbReference type="GO" id="GO:0006351">
    <property type="term" value="P:DNA-templated transcription"/>
    <property type="evidence" value="ECO:0007669"/>
    <property type="project" value="InterPro"/>
</dbReference>
<organism evidence="13 14">
    <name type="scientific">Sordaria brevicollis</name>
    <dbReference type="NCBI Taxonomy" id="83679"/>
    <lineage>
        <taxon>Eukaryota</taxon>
        <taxon>Fungi</taxon>
        <taxon>Dikarya</taxon>
        <taxon>Ascomycota</taxon>
        <taxon>Pezizomycotina</taxon>
        <taxon>Sordariomycetes</taxon>
        <taxon>Sordariomycetidae</taxon>
        <taxon>Sordariales</taxon>
        <taxon>Sordariaceae</taxon>
        <taxon>Sordaria</taxon>
    </lineage>
</organism>
<evidence type="ECO:0000256" key="7">
    <source>
        <dbReference type="ARBA" id="ARBA00025127"/>
    </source>
</evidence>
<feature type="domain" description="RNA polymerase III Rpc82 C -terminal" evidence="10">
    <location>
        <begin position="160"/>
        <end position="458"/>
    </location>
</feature>
<reference evidence="13" key="2">
    <citation type="submission" date="2023-07" db="EMBL/GenBank/DDBJ databases">
        <authorList>
            <consortium name="Lawrence Berkeley National Laboratory"/>
            <person name="Haridas S."/>
            <person name="Hensen N."/>
            <person name="Bonometti L."/>
            <person name="Westerberg I."/>
            <person name="Brannstrom I.O."/>
            <person name="Guillou S."/>
            <person name="Cros-Aarteil S."/>
            <person name="Calhoun S."/>
            <person name="Kuo A."/>
            <person name="Mondo S."/>
            <person name="Pangilinan J."/>
            <person name="Riley R."/>
            <person name="LaButti K."/>
            <person name="Andreopoulos B."/>
            <person name="Lipzen A."/>
            <person name="Chen C."/>
            <person name="Yanf M."/>
            <person name="Daum C."/>
            <person name="Ng V."/>
            <person name="Clum A."/>
            <person name="Steindorff A."/>
            <person name="Ohm R."/>
            <person name="Martin F."/>
            <person name="Silar P."/>
            <person name="Natvig D."/>
            <person name="Lalanne C."/>
            <person name="Gautier V."/>
            <person name="Ament-velasquez S.L."/>
            <person name="Kruys A."/>
            <person name="Hutchinson M.I."/>
            <person name="Powell A.J."/>
            <person name="Barry K."/>
            <person name="Miller A.N."/>
            <person name="Grigoriev I.V."/>
            <person name="Debuchy R."/>
            <person name="Gladieux P."/>
            <person name="Thoren M.H."/>
            <person name="Johannesson H."/>
        </authorList>
    </citation>
    <scope>NUCLEOTIDE SEQUENCE</scope>
    <source>
        <strain evidence="13">FGSC 1904</strain>
    </source>
</reference>
<reference evidence="13" key="1">
    <citation type="journal article" date="2023" name="Mol. Phylogenet. Evol.">
        <title>Genome-scale phylogeny and comparative genomics of the fungal order Sordariales.</title>
        <authorList>
            <person name="Hensen N."/>
            <person name="Bonometti L."/>
            <person name="Westerberg I."/>
            <person name="Brannstrom I.O."/>
            <person name="Guillou S."/>
            <person name="Cros-Aarteil S."/>
            <person name="Calhoun S."/>
            <person name="Haridas S."/>
            <person name="Kuo A."/>
            <person name="Mondo S."/>
            <person name="Pangilinan J."/>
            <person name="Riley R."/>
            <person name="LaButti K."/>
            <person name="Andreopoulos B."/>
            <person name="Lipzen A."/>
            <person name="Chen C."/>
            <person name="Yan M."/>
            <person name="Daum C."/>
            <person name="Ng V."/>
            <person name="Clum A."/>
            <person name="Steindorff A."/>
            <person name="Ohm R.A."/>
            <person name="Martin F."/>
            <person name="Silar P."/>
            <person name="Natvig D.O."/>
            <person name="Lalanne C."/>
            <person name="Gautier V."/>
            <person name="Ament-Velasquez S.L."/>
            <person name="Kruys A."/>
            <person name="Hutchinson M.I."/>
            <person name="Powell A.J."/>
            <person name="Barry K."/>
            <person name="Miller A.N."/>
            <person name="Grigoriev I.V."/>
            <person name="Debuchy R."/>
            <person name="Gladieux P."/>
            <person name="Hiltunen Thoren M."/>
            <person name="Johannesson H."/>
        </authorList>
    </citation>
    <scope>NUCLEOTIDE SEQUENCE</scope>
    <source>
        <strain evidence="13">FGSC 1904</strain>
    </source>
</reference>